<dbReference type="InterPro" id="IPR007627">
    <property type="entry name" value="RNA_pol_sigma70_r2"/>
</dbReference>
<evidence type="ECO:0000256" key="4">
    <source>
        <dbReference type="ARBA" id="ARBA00023163"/>
    </source>
</evidence>
<dbReference type="GO" id="GO:0016987">
    <property type="term" value="F:sigma factor activity"/>
    <property type="evidence" value="ECO:0007669"/>
    <property type="project" value="UniProtKB-KW"/>
</dbReference>
<dbReference type="InterPro" id="IPR036388">
    <property type="entry name" value="WH-like_DNA-bd_sf"/>
</dbReference>
<dbReference type="Pfam" id="PF08281">
    <property type="entry name" value="Sigma70_r4_2"/>
    <property type="match status" value="1"/>
</dbReference>
<keyword evidence="2" id="KW-0805">Transcription regulation</keyword>
<dbReference type="KEGG" id="bhu:bhn_I0328"/>
<dbReference type="Proteomes" id="UP000179284">
    <property type="component" value="Chromosome I"/>
</dbReference>
<dbReference type="AlphaFoldDB" id="A0A1D9NYN1"/>
<dbReference type="RefSeq" id="WP_071175146.1">
    <property type="nucleotide sequence ID" value="NZ_CP017831.1"/>
</dbReference>
<dbReference type="CDD" id="cd06171">
    <property type="entry name" value="Sigma70_r4"/>
    <property type="match status" value="1"/>
</dbReference>
<feature type="domain" description="RNA polymerase sigma factor 70 region 4 type 2" evidence="6">
    <location>
        <begin position="97"/>
        <end position="147"/>
    </location>
</feature>
<dbReference type="Pfam" id="PF04542">
    <property type="entry name" value="Sigma70_r2"/>
    <property type="match status" value="1"/>
</dbReference>
<keyword evidence="4" id="KW-0804">Transcription</keyword>
<dbReference type="PANTHER" id="PTHR43133">
    <property type="entry name" value="RNA POLYMERASE ECF-TYPE SIGMA FACTO"/>
    <property type="match status" value="1"/>
</dbReference>
<dbReference type="GO" id="GO:0006352">
    <property type="term" value="P:DNA-templated transcription initiation"/>
    <property type="evidence" value="ECO:0007669"/>
    <property type="project" value="InterPro"/>
</dbReference>
<dbReference type="GO" id="GO:0003677">
    <property type="term" value="F:DNA binding"/>
    <property type="evidence" value="ECO:0007669"/>
    <property type="project" value="InterPro"/>
</dbReference>
<evidence type="ECO:0000313" key="8">
    <source>
        <dbReference type="Proteomes" id="UP000179284"/>
    </source>
</evidence>
<dbReference type="Gene3D" id="1.10.10.10">
    <property type="entry name" value="Winged helix-like DNA-binding domain superfamily/Winged helix DNA-binding domain"/>
    <property type="match status" value="1"/>
</dbReference>
<sequence>MDDREVRRVVTEYSNMIKRISYNYLKQPFDCDDICQTVFMKLLTGDFEFESSEREKAWLVRTTINACKDFRKSAFFTKTVGLEELGDKEAPASEKSEILEEIKRLPGNYRTAIYLHYYEGYSTEEIADMMGKRKTSVSKYLARGKKILRETLADDYGMQ</sequence>
<evidence type="ECO:0000259" key="5">
    <source>
        <dbReference type="Pfam" id="PF04542"/>
    </source>
</evidence>
<dbReference type="PANTHER" id="PTHR43133:SF60">
    <property type="entry name" value="RNA POLYMERASE SIGMA FACTOR SIGV"/>
    <property type="match status" value="1"/>
</dbReference>
<feature type="domain" description="RNA polymerase sigma-70 region 2" evidence="5">
    <location>
        <begin position="10"/>
        <end position="73"/>
    </location>
</feature>
<keyword evidence="8" id="KW-1185">Reference proteome</keyword>
<dbReference type="InterPro" id="IPR039425">
    <property type="entry name" value="RNA_pol_sigma-70-like"/>
</dbReference>
<dbReference type="InterPro" id="IPR013249">
    <property type="entry name" value="RNA_pol_sigma70_r4_t2"/>
</dbReference>
<reference evidence="8" key="1">
    <citation type="submission" date="2016-10" db="EMBL/GenBank/DDBJ databases">
        <title>The complete genome sequence of the rumen bacterium Butyrivibrio hungatei MB2003.</title>
        <authorList>
            <person name="Palevich N."/>
            <person name="Kelly W.J."/>
            <person name="Leahy S.C."/>
            <person name="Altermann E."/>
            <person name="Rakonjac J."/>
            <person name="Attwood G.T."/>
        </authorList>
    </citation>
    <scope>NUCLEOTIDE SEQUENCE [LARGE SCALE GENOMIC DNA]</scope>
    <source>
        <strain evidence="8">MB2003</strain>
    </source>
</reference>
<evidence type="ECO:0000256" key="1">
    <source>
        <dbReference type="ARBA" id="ARBA00010641"/>
    </source>
</evidence>
<dbReference type="SUPFAM" id="SSF88946">
    <property type="entry name" value="Sigma2 domain of RNA polymerase sigma factors"/>
    <property type="match status" value="1"/>
</dbReference>
<comment type="similarity">
    <text evidence="1">Belongs to the sigma-70 factor family. ECF subfamily.</text>
</comment>
<evidence type="ECO:0000313" key="7">
    <source>
        <dbReference type="EMBL" id="AOZ95362.1"/>
    </source>
</evidence>
<organism evidence="7 8">
    <name type="scientific">Butyrivibrio hungatei</name>
    <dbReference type="NCBI Taxonomy" id="185008"/>
    <lineage>
        <taxon>Bacteria</taxon>
        <taxon>Bacillati</taxon>
        <taxon>Bacillota</taxon>
        <taxon>Clostridia</taxon>
        <taxon>Lachnospirales</taxon>
        <taxon>Lachnospiraceae</taxon>
        <taxon>Butyrivibrio</taxon>
    </lineage>
</organism>
<dbReference type="NCBIfam" id="TIGR02937">
    <property type="entry name" value="sigma70-ECF"/>
    <property type="match status" value="1"/>
</dbReference>
<dbReference type="Gene3D" id="1.10.1740.10">
    <property type="match status" value="1"/>
</dbReference>
<dbReference type="EMBL" id="CP017831">
    <property type="protein sequence ID" value="AOZ95362.1"/>
    <property type="molecule type" value="Genomic_DNA"/>
</dbReference>
<evidence type="ECO:0000256" key="3">
    <source>
        <dbReference type="ARBA" id="ARBA00023082"/>
    </source>
</evidence>
<proteinExistence type="inferred from homology"/>
<dbReference type="OrthoDB" id="9795666at2"/>
<accession>A0A1D9NYN1</accession>
<dbReference type="InterPro" id="IPR013325">
    <property type="entry name" value="RNA_pol_sigma_r2"/>
</dbReference>
<gene>
    <name evidence="7" type="ORF">bhn_I0328</name>
</gene>
<dbReference type="InterPro" id="IPR014284">
    <property type="entry name" value="RNA_pol_sigma-70_dom"/>
</dbReference>
<name>A0A1D9NYN1_9FIRM</name>
<evidence type="ECO:0000259" key="6">
    <source>
        <dbReference type="Pfam" id="PF08281"/>
    </source>
</evidence>
<dbReference type="InterPro" id="IPR013324">
    <property type="entry name" value="RNA_pol_sigma_r3/r4-like"/>
</dbReference>
<keyword evidence="3" id="KW-0731">Sigma factor</keyword>
<protein>
    <submittedName>
        <fullName evidence="7">RNA polymerase sigma factor sigma-70 family</fullName>
    </submittedName>
</protein>
<evidence type="ECO:0000256" key="2">
    <source>
        <dbReference type="ARBA" id="ARBA00023015"/>
    </source>
</evidence>
<dbReference type="SUPFAM" id="SSF88659">
    <property type="entry name" value="Sigma3 and sigma4 domains of RNA polymerase sigma factors"/>
    <property type="match status" value="1"/>
</dbReference>